<dbReference type="InterPro" id="IPR051800">
    <property type="entry name" value="PqiA-PqiB_transport"/>
</dbReference>
<keyword evidence="4" id="KW-0997">Cell inner membrane</keyword>
<evidence type="ECO:0000256" key="7">
    <source>
        <dbReference type="ARBA" id="ARBA00023136"/>
    </source>
</evidence>
<accession>A0A2P5SYW4</accession>
<evidence type="ECO:0000256" key="4">
    <source>
        <dbReference type="ARBA" id="ARBA00022519"/>
    </source>
</evidence>
<evidence type="ECO:0000256" key="3">
    <source>
        <dbReference type="ARBA" id="ARBA00022475"/>
    </source>
</evidence>
<keyword evidence="6 8" id="KW-1133">Transmembrane helix</keyword>
<dbReference type="AlphaFoldDB" id="A0A2P5SYW4"/>
<proteinExistence type="inferred from homology"/>
<dbReference type="OrthoDB" id="9800207at2"/>
<feature type="transmembrane region" description="Helical" evidence="8">
    <location>
        <begin position="348"/>
        <end position="369"/>
    </location>
</feature>
<organism evidence="9 10">
    <name type="scientific">Candidatus Pantoea edessiphila</name>
    <dbReference type="NCBI Taxonomy" id="2044610"/>
    <lineage>
        <taxon>Bacteria</taxon>
        <taxon>Pseudomonadati</taxon>
        <taxon>Pseudomonadota</taxon>
        <taxon>Gammaproteobacteria</taxon>
        <taxon>Enterobacterales</taxon>
        <taxon>Erwiniaceae</taxon>
        <taxon>Pantoea</taxon>
    </lineage>
</organism>
<dbReference type="InterPro" id="IPR005219">
    <property type="entry name" value="PqiA-like_proteobact"/>
</dbReference>
<evidence type="ECO:0000256" key="1">
    <source>
        <dbReference type="ARBA" id="ARBA00004429"/>
    </source>
</evidence>
<evidence type="ECO:0000256" key="5">
    <source>
        <dbReference type="ARBA" id="ARBA00022692"/>
    </source>
</evidence>
<feature type="transmembrane region" description="Helical" evidence="8">
    <location>
        <begin position="300"/>
        <end position="327"/>
    </location>
</feature>
<dbReference type="RefSeq" id="WP_136131526.1">
    <property type="nucleotide sequence ID" value="NZ_PDKS01000001.1"/>
</dbReference>
<keyword evidence="3" id="KW-1003">Cell membrane</keyword>
<dbReference type="PANTHER" id="PTHR30462">
    <property type="entry name" value="INTERMEMBRANE TRANSPORT PROTEIN PQIB-RELATED"/>
    <property type="match status" value="1"/>
</dbReference>
<sequence>MLARKNVDYILCPKCDLLMELSCLLAGKQASCPRCCSILVSNWCEPYKRHNIYALSTLFLLILSNIFPFININFAGINNQLILNQIPNAIISDGYNILAAFFILVVQFIPICCILIIFLLVNPIKIPINVKLILGRTLFQINQWMMVEIFMGAMLISLIKLTNYGVIDLQPSFWPWCLFCFLQIRFFQCIDRQWLWQCIKPKPDLPQKPIIGKSGLSQGLRSCPCCNAILPLIKHKCTRCKIVAEARYKYSLQCTYALLLTSFIFYIPANIMPVMITEIFGLEYPSSILEGIILLWNESYYLIAILIFIFSIIVPILKILSIGWLCWSSSKKTKNVQAMYIVYKIIKFVGRWSMIDVFVILILSSLLRIKKLIQIYPTSGLLFFALVVIFTMMAEMNFDPRLIWDRTNKTQRNQ</sequence>
<gene>
    <name evidence="9" type="ORF">CRV11_01195</name>
</gene>
<dbReference type="GO" id="GO:0005886">
    <property type="term" value="C:plasma membrane"/>
    <property type="evidence" value="ECO:0007669"/>
    <property type="project" value="UniProtKB-SubCell"/>
</dbReference>
<comment type="caution">
    <text evidence="9">The sequence shown here is derived from an EMBL/GenBank/DDBJ whole genome shotgun (WGS) entry which is preliminary data.</text>
</comment>
<protein>
    <submittedName>
        <fullName evidence="9">Paraquat-inducible membrane protein A</fullName>
    </submittedName>
</protein>
<evidence type="ECO:0000313" key="9">
    <source>
        <dbReference type="EMBL" id="PPI87529.1"/>
    </source>
</evidence>
<feature type="transmembrane region" description="Helical" evidence="8">
    <location>
        <begin position="52"/>
        <end position="77"/>
    </location>
</feature>
<name>A0A2P5SYW4_9GAMM</name>
<dbReference type="Proteomes" id="UP000296034">
    <property type="component" value="Unassembled WGS sequence"/>
</dbReference>
<feature type="transmembrane region" description="Helical" evidence="8">
    <location>
        <begin position="97"/>
        <end position="121"/>
    </location>
</feature>
<feature type="transmembrane region" description="Helical" evidence="8">
    <location>
        <begin position="375"/>
        <end position="394"/>
    </location>
</feature>
<reference evidence="9 10" key="1">
    <citation type="journal article" date="2018" name="Genome Biol. Evol.">
        <title>Cladogenesis and Genomic Streamlining in Extracellular Endosymbionts of Tropical Stink Bugs.</title>
        <authorList>
            <person name="Otero-Bravo A."/>
            <person name="Goffredi S."/>
            <person name="Sabree Z.L."/>
        </authorList>
    </citation>
    <scope>NUCLEOTIDE SEQUENCE [LARGE SCALE GENOMIC DNA]</scope>
    <source>
        <strain evidence="9 10">SoET</strain>
    </source>
</reference>
<dbReference type="EMBL" id="PDKS01000001">
    <property type="protein sequence ID" value="PPI87529.1"/>
    <property type="molecule type" value="Genomic_DNA"/>
</dbReference>
<comment type="subcellular location">
    <subcellularLocation>
        <location evidence="1">Cell inner membrane</location>
        <topology evidence="1">Multi-pass membrane protein</topology>
    </subcellularLocation>
</comment>
<evidence type="ECO:0000256" key="6">
    <source>
        <dbReference type="ARBA" id="ARBA00022989"/>
    </source>
</evidence>
<comment type="similarity">
    <text evidence="2">Belongs to the PqiA family.</text>
</comment>
<keyword evidence="5 8" id="KW-0812">Transmembrane</keyword>
<dbReference type="InterPro" id="IPR007498">
    <property type="entry name" value="PqiA-like"/>
</dbReference>
<keyword evidence="7 8" id="KW-0472">Membrane</keyword>
<evidence type="ECO:0000256" key="2">
    <source>
        <dbReference type="ARBA" id="ARBA00007555"/>
    </source>
</evidence>
<evidence type="ECO:0000256" key="8">
    <source>
        <dbReference type="SAM" id="Phobius"/>
    </source>
</evidence>
<evidence type="ECO:0000313" key="10">
    <source>
        <dbReference type="Proteomes" id="UP000296034"/>
    </source>
</evidence>
<dbReference type="NCBIfam" id="TIGR00155">
    <property type="entry name" value="pqiA_fam"/>
    <property type="match status" value="1"/>
</dbReference>
<dbReference type="PANTHER" id="PTHR30462:SF3">
    <property type="entry name" value="INTERMEMBRANE TRANSPORT PROTEIN PQIA"/>
    <property type="match status" value="1"/>
</dbReference>
<dbReference type="Pfam" id="PF04403">
    <property type="entry name" value="PqiA"/>
    <property type="match status" value="2"/>
</dbReference>
<feature type="transmembrane region" description="Helical" evidence="8">
    <location>
        <begin position="256"/>
        <end position="280"/>
    </location>
</feature>